<dbReference type="EMBL" id="OW659496">
    <property type="protein sequence ID" value="CAH2760669.1"/>
    <property type="molecule type" value="Genomic_DNA"/>
</dbReference>
<dbReference type="PIRSF" id="PIRSF000535">
    <property type="entry name" value="1PFK/6PFK/LacC"/>
    <property type="match status" value="1"/>
</dbReference>
<dbReference type="RefSeq" id="WP_254007054.1">
    <property type="nucleotide sequence ID" value="NZ_OW659477.1"/>
</dbReference>
<organism evidence="8 11">
    <name type="scientific">Erysipelothrix amsterdamensis</name>
    <dbReference type="NCBI Taxonomy" id="2929157"/>
    <lineage>
        <taxon>Bacteria</taxon>
        <taxon>Bacillati</taxon>
        <taxon>Bacillota</taxon>
        <taxon>Erysipelotrichia</taxon>
        <taxon>Erysipelotrichales</taxon>
        <taxon>Erysipelotrichaceae</taxon>
        <taxon>Erysipelothrix</taxon>
    </lineage>
</organism>
<proteinExistence type="inferred from homology"/>
<dbReference type="GO" id="GO:0008443">
    <property type="term" value="F:phosphofructokinase activity"/>
    <property type="evidence" value="ECO:0007669"/>
    <property type="project" value="TreeGrafter"/>
</dbReference>
<comment type="catalytic activity">
    <reaction evidence="6">
        <text>D-tagatofuranose 6-phosphate + ATP = D-tagatofuranose 1,6-bisphosphate + ADP + H(+)</text>
        <dbReference type="Rhea" id="RHEA:12420"/>
        <dbReference type="ChEBI" id="CHEBI:15378"/>
        <dbReference type="ChEBI" id="CHEBI:30616"/>
        <dbReference type="ChEBI" id="CHEBI:58694"/>
        <dbReference type="ChEBI" id="CHEBI:58695"/>
        <dbReference type="ChEBI" id="CHEBI:456216"/>
        <dbReference type="EC" id="2.7.1.144"/>
    </reaction>
</comment>
<dbReference type="PANTHER" id="PTHR46566:SF1">
    <property type="entry name" value="1-PHOSPHOFRUCTOKINASE"/>
    <property type="match status" value="1"/>
</dbReference>
<keyword evidence="10" id="KW-1185">Reference proteome</keyword>
<dbReference type="GO" id="GO:0009024">
    <property type="term" value="F:tagatose-6-phosphate kinase activity"/>
    <property type="evidence" value="ECO:0007669"/>
    <property type="project" value="UniProtKB-EC"/>
</dbReference>
<sequence>MIYIVTLNPSIDYLMSPKTLSLGITNRSEEEQIRIGGKGINVGVVLNNLGQSSTCVGFLGGFTGNHIREELKKYPLLVDGFRDSKHPTRINIKLDYKGETEINGSGHPIDASSIEALSTFMTTLTSEDFVVLTGSVASGMSYDWYVSVCEALDKQNIPFAVDVSSDKLIDMISYHPLLIKPNQDEICAILGLQNENLSIEQLLSESKKLIERGARNIIVSLGSQGSVLITDKGCYRAYAPEGVLIDSVGAGDSMVAAFIYGYVNDYSLLETYRLACAAGSATAFSDHLASSETIEKLKDKIIIERIDL</sequence>
<feature type="domain" description="Carbohydrate kinase PfkB" evidence="7">
    <location>
        <begin position="8"/>
        <end position="285"/>
    </location>
</feature>
<comment type="similarity">
    <text evidence="1">Belongs to the carbohydrate kinase pfkB family.</text>
</comment>
<dbReference type="Proteomes" id="UP001154111">
    <property type="component" value="Chromosome"/>
</dbReference>
<evidence type="ECO:0000256" key="5">
    <source>
        <dbReference type="ARBA" id="ARBA00022840"/>
    </source>
</evidence>
<evidence type="ECO:0000256" key="4">
    <source>
        <dbReference type="ARBA" id="ARBA00022777"/>
    </source>
</evidence>
<dbReference type="GO" id="GO:0005524">
    <property type="term" value="F:ATP binding"/>
    <property type="evidence" value="ECO:0007669"/>
    <property type="project" value="UniProtKB-KW"/>
</dbReference>
<evidence type="ECO:0000256" key="3">
    <source>
        <dbReference type="ARBA" id="ARBA00022741"/>
    </source>
</evidence>
<dbReference type="InterPro" id="IPR029056">
    <property type="entry name" value="Ribokinase-like"/>
</dbReference>
<dbReference type="GO" id="GO:0044281">
    <property type="term" value="P:small molecule metabolic process"/>
    <property type="evidence" value="ECO:0007669"/>
    <property type="project" value="UniProtKB-ARBA"/>
</dbReference>
<gene>
    <name evidence="8" type="primary">lacC</name>
    <name evidence="8" type="ORF">ERYAMS2_00294</name>
    <name evidence="9" type="ORF">ERYAMS_00004</name>
</gene>
<evidence type="ECO:0000313" key="9">
    <source>
        <dbReference type="EMBL" id="CAH2760669.1"/>
    </source>
</evidence>
<evidence type="ECO:0000313" key="11">
    <source>
        <dbReference type="Proteomes" id="UP001154111"/>
    </source>
</evidence>
<dbReference type="InterPro" id="IPR017583">
    <property type="entry name" value="Tagatose/fructose_Pkinase"/>
</dbReference>
<dbReference type="Gene3D" id="3.40.1190.20">
    <property type="match status" value="1"/>
</dbReference>
<comment type="similarity">
    <text evidence="6">Belongs to the carbohydrate kinase PfkB family. LacC subfamily.</text>
</comment>
<reference evidence="8" key="1">
    <citation type="submission" date="2022-04" db="EMBL/GenBank/DDBJ databases">
        <authorList>
            <person name="Forde T."/>
        </authorList>
    </citation>
    <scope>NUCLEOTIDE SEQUENCE</scope>
    <source>
        <strain evidence="8">A18Y016a</strain>
        <strain evidence="9">A18Y020d</strain>
    </source>
</reference>
<keyword evidence="2 6" id="KW-0808">Transferase</keyword>
<accession>A0AAU9VD80</accession>
<dbReference type="AlphaFoldDB" id="A0AAU9VD80"/>
<dbReference type="GO" id="GO:0005988">
    <property type="term" value="P:lactose metabolic process"/>
    <property type="evidence" value="ECO:0007669"/>
    <property type="project" value="UniProtKB-KW"/>
</dbReference>
<evidence type="ECO:0000313" key="10">
    <source>
        <dbReference type="Proteomes" id="UP001154095"/>
    </source>
</evidence>
<dbReference type="FunFam" id="3.40.1190.20:FF:000001">
    <property type="entry name" value="Phosphofructokinase"/>
    <property type="match status" value="1"/>
</dbReference>
<dbReference type="CDD" id="cd01164">
    <property type="entry name" value="FruK_PfkB_like"/>
    <property type="match status" value="1"/>
</dbReference>
<keyword evidence="5 6" id="KW-0067">ATP-binding</keyword>
<protein>
    <recommendedName>
        <fullName evidence="6">Tagatose-6-phosphate kinase</fullName>
        <ecNumber evidence="6">2.7.1.144</ecNumber>
    </recommendedName>
</protein>
<dbReference type="EMBL" id="OW659477">
    <property type="protein sequence ID" value="CAH2760660.1"/>
    <property type="molecule type" value="Genomic_DNA"/>
</dbReference>
<dbReference type="EC" id="2.7.1.144" evidence="6"/>
<dbReference type="InterPro" id="IPR002173">
    <property type="entry name" value="Carboh/pur_kinase_PfkB_CS"/>
</dbReference>
<dbReference type="GO" id="GO:0005829">
    <property type="term" value="C:cytosol"/>
    <property type="evidence" value="ECO:0007669"/>
    <property type="project" value="TreeGrafter"/>
</dbReference>
<dbReference type="NCBIfam" id="TIGR03168">
    <property type="entry name" value="1-PFK"/>
    <property type="match status" value="1"/>
</dbReference>
<dbReference type="InterPro" id="IPR011611">
    <property type="entry name" value="PfkB_dom"/>
</dbReference>
<keyword evidence="3 6" id="KW-0547">Nucleotide-binding</keyword>
<comment type="pathway">
    <text evidence="6">Carbohydrate metabolism; D-tagatose 6-phosphate degradation; D-glyceraldehyde 3-phosphate and glycerone phosphate from D-tagatose 6-phosphate: step 1/2.</text>
</comment>
<dbReference type="Proteomes" id="UP001154095">
    <property type="component" value="Chromosome"/>
</dbReference>
<evidence type="ECO:0000256" key="2">
    <source>
        <dbReference type="ARBA" id="ARBA00022679"/>
    </source>
</evidence>
<dbReference type="PANTHER" id="PTHR46566">
    <property type="entry name" value="1-PHOSPHOFRUCTOKINASE-RELATED"/>
    <property type="match status" value="1"/>
</dbReference>
<dbReference type="SUPFAM" id="SSF53613">
    <property type="entry name" value="Ribokinase-like"/>
    <property type="match status" value="1"/>
</dbReference>
<evidence type="ECO:0000256" key="1">
    <source>
        <dbReference type="ARBA" id="ARBA00005380"/>
    </source>
</evidence>
<evidence type="ECO:0000259" key="7">
    <source>
        <dbReference type="Pfam" id="PF00294"/>
    </source>
</evidence>
<evidence type="ECO:0000313" key="8">
    <source>
        <dbReference type="EMBL" id="CAH2760660.1"/>
    </source>
</evidence>
<name>A0AAU9VD80_9FIRM</name>
<dbReference type="PROSITE" id="PS00584">
    <property type="entry name" value="PFKB_KINASES_2"/>
    <property type="match status" value="1"/>
</dbReference>
<keyword evidence="4" id="KW-0418">Kinase</keyword>
<evidence type="ECO:0000256" key="6">
    <source>
        <dbReference type="PIRNR" id="PIRNR000535"/>
    </source>
</evidence>
<keyword evidence="6" id="KW-0423">Lactose metabolism</keyword>
<dbReference type="Pfam" id="PF00294">
    <property type="entry name" value="PfkB"/>
    <property type="match status" value="1"/>
</dbReference>
<dbReference type="GO" id="GO:0016052">
    <property type="term" value="P:carbohydrate catabolic process"/>
    <property type="evidence" value="ECO:0007669"/>
    <property type="project" value="UniProtKB-ARBA"/>
</dbReference>